<dbReference type="RefSeq" id="WP_145276839.1">
    <property type="nucleotide sequence ID" value="NZ_CP036426.1"/>
</dbReference>
<dbReference type="EMBL" id="CP036426">
    <property type="protein sequence ID" value="QDV38390.1"/>
    <property type="molecule type" value="Genomic_DNA"/>
</dbReference>
<accession>A0A518HC14</accession>
<evidence type="ECO:0000313" key="1">
    <source>
        <dbReference type="EMBL" id="QDV38390.1"/>
    </source>
</evidence>
<dbReference type="Proteomes" id="UP000317835">
    <property type="component" value="Chromosome"/>
</dbReference>
<organism evidence="1 2">
    <name type="scientific">Tautonia plasticadhaerens</name>
    <dbReference type="NCBI Taxonomy" id="2527974"/>
    <lineage>
        <taxon>Bacteria</taxon>
        <taxon>Pseudomonadati</taxon>
        <taxon>Planctomycetota</taxon>
        <taxon>Planctomycetia</taxon>
        <taxon>Isosphaerales</taxon>
        <taxon>Isosphaeraceae</taxon>
        <taxon>Tautonia</taxon>
    </lineage>
</organism>
<keyword evidence="2" id="KW-1185">Reference proteome</keyword>
<proteinExistence type="predicted"/>
<dbReference type="KEGG" id="tpla:ElP_63450"/>
<evidence type="ECO:0000313" key="2">
    <source>
        <dbReference type="Proteomes" id="UP000317835"/>
    </source>
</evidence>
<protein>
    <submittedName>
        <fullName evidence="1">Uncharacterized protein</fullName>
    </submittedName>
</protein>
<reference evidence="1 2" key="1">
    <citation type="submission" date="2019-02" db="EMBL/GenBank/DDBJ databases">
        <title>Deep-cultivation of Planctomycetes and their phenomic and genomic characterization uncovers novel biology.</title>
        <authorList>
            <person name="Wiegand S."/>
            <person name="Jogler M."/>
            <person name="Boedeker C."/>
            <person name="Pinto D."/>
            <person name="Vollmers J."/>
            <person name="Rivas-Marin E."/>
            <person name="Kohn T."/>
            <person name="Peeters S.H."/>
            <person name="Heuer A."/>
            <person name="Rast P."/>
            <person name="Oberbeckmann S."/>
            <person name="Bunk B."/>
            <person name="Jeske O."/>
            <person name="Meyerdierks A."/>
            <person name="Storesund J.E."/>
            <person name="Kallscheuer N."/>
            <person name="Luecker S."/>
            <person name="Lage O.M."/>
            <person name="Pohl T."/>
            <person name="Merkel B.J."/>
            <person name="Hornburger P."/>
            <person name="Mueller R.-W."/>
            <person name="Bruemmer F."/>
            <person name="Labrenz M."/>
            <person name="Spormann A.M."/>
            <person name="Op den Camp H."/>
            <person name="Overmann J."/>
            <person name="Amann R."/>
            <person name="Jetten M.S.M."/>
            <person name="Mascher T."/>
            <person name="Medema M.H."/>
            <person name="Devos D.P."/>
            <person name="Kaster A.-K."/>
            <person name="Ovreas L."/>
            <person name="Rohde M."/>
            <person name="Galperin M.Y."/>
            <person name="Jogler C."/>
        </authorList>
    </citation>
    <scope>NUCLEOTIDE SEQUENCE [LARGE SCALE GENOMIC DNA]</scope>
    <source>
        <strain evidence="1 2">ElP</strain>
    </source>
</reference>
<dbReference type="OrthoDB" id="6422563at2"/>
<gene>
    <name evidence="1" type="ORF">ElP_63450</name>
</gene>
<dbReference type="AlphaFoldDB" id="A0A518HC14"/>
<sequence length="166" mass="17568">MNLALIDLDAPIVPDEGLGGVALREELSTQLAGLLDASPGGDASFELVSPAEARFRPGDGEVEIAVDVRTGRIFKLIARPGYRGTLFGAIRVGMTAQEAMRLEPRLYFDEAEGALYCRGVAGVQLDLDDPDPPSGLVPGLPIVAICVFAKEIETLGGQDGDWWTTG</sequence>
<name>A0A518HC14_9BACT</name>